<dbReference type="PANTHER" id="PTHR35006:SF2">
    <property type="entry name" value="GLYOXALASE FAMILY PROTEIN (AFU_ORTHOLOGUE AFUA_5G14830)"/>
    <property type="match status" value="1"/>
</dbReference>
<accession>A0A285E8D0</accession>
<dbReference type="InterPro" id="IPR029068">
    <property type="entry name" value="Glyas_Bleomycin-R_OHBP_Dase"/>
</dbReference>
<dbReference type="EMBL" id="OBDO01000002">
    <property type="protein sequence ID" value="SNX95342.1"/>
    <property type="molecule type" value="Genomic_DNA"/>
</dbReference>
<evidence type="ECO:0000313" key="2">
    <source>
        <dbReference type="EMBL" id="SNX95342.1"/>
    </source>
</evidence>
<dbReference type="Proteomes" id="UP000219514">
    <property type="component" value="Unassembled WGS sequence"/>
</dbReference>
<sequence>MIDHLGLQAADVAAAIAFYTRVFAPVGLREAMRYETPDGPVVGFAGPDGHPQLWVSPLAEGTERPVHLALRAPSRAAVDEVFALARDAGAEVLHEPRVWPEYHPGYYGAFFRDPDGNNVEAVHHTPPSPPVQD</sequence>
<dbReference type="SUPFAM" id="SSF54593">
    <property type="entry name" value="Glyoxalase/Bleomycin resistance protein/Dihydroxybiphenyl dioxygenase"/>
    <property type="match status" value="1"/>
</dbReference>
<dbReference type="PANTHER" id="PTHR35006">
    <property type="entry name" value="GLYOXALASE FAMILY PROTEIN (AFU_ORTHOLOGUE AFUA_5G14830)"/>
    <property type="match status" value="1"/>
</dbReference>
<keyword evidence="2" id="KW-0223">Dioxygenase</keyword>
<name>A0A285E8D0_9ACTN</name>
<dbReference type="InterPro" id="IPR004360">
    <property type="entry name" value="Glyas_Fos-R_dOase_dom"/>
</dbReference>
<dbReference type="OrthoDB" id="5242506at2"/>
<proteinExistence type="predicted"/>
<dbReference type="PROSITE" id="PS51819">
    <property type="entry name" value="VOC"/>
    <property type="match status" value="1"/>
</dbReference>
<dbReference type="InterPro" id="IPR037523">
    <property type="entry name" value="VOC_core"/>
</dbReference>
<keyword evidence="3" id="KW-1185">Reference proteome</keyword>
<dbReference type="GO" id="GO:0051213">
    <property type="term" value="F:dioxygenase activity"/>
    <property type="evidence" value="ECO:0007669"/>
    <property type="project" value="UniProtKB-KW"/>
</dbReference>
<evidence type="ECO:0000259" key="1">
    <source>
        <dbReference type="PROSITE" id="PS51819"/>
    </source>
</evidence>
<feature type="domain" description="VOC" evidence="1">
    <location>
        <begin position="1"/>
        <end position="124"/>
    </location>
</feature>
<evidence type="ECO:0000313" key="3">
    <source>
        <dbReference type="Proteomes" id="UP000219514"/>
    </source>
</evidence>
<reference evidence="2 3" key="1">
    <citation type="submission" date="2017-09" db="EMBL/GenBank/DDBJ databases">
        <authorList>
            <person name="Ehlers B."/>
            <person name="Leendertz F.H."/>
        </authorList>
    </citation>
    <scope>NUCLEOTIDE SEQUENCE [LARGE SCALE GENOMIC DNA]</scope>
    <source>
        <strain evidence="2 3">DSM 46844</strain>
    </source>
</reference>
<organism evidence="2 3">
    <name type="scientific">Geodermatophilus sabuli</name>
    <dbReference type="NCBI Taxonomy" id="1564158"/>
    <lineage>
        <taxon>Bacteria</taxon>
        <taxon>Bacillati</taxon>
        <taxon>Actinomycetota</taxon>
        <taxon>Actinomycetes</taxon>
        <taxon>Geodermatophilales</taxon>
        <taxon>Geodermatophilaceae</taxon>
        <taxon>Geodermatophilus</taxon>
    </lineage>
</organism>
<protein>
    <submittedName>
        <fullName evidence="2">Glyoxalase/Bleomycin resistance protein/Dioxygenase superfamily protein</fullName>
    </submittedName>
</protein>
<keyword evidence="2" id="KW-0560">Oxidoreductase</keyword>
<dbReference type="Pfam" id="PF00903">
    <property type="entry name" value="Glyoxalase"/>
    <property type="match status" value="1"/>
</dbReference>
<dbReference type="Gene3D" id="3.10.180.10">
    <property type="entry name" value="2,3-Dihydroxybiphenyl 1,2-Dioxygenase, domain 1"/>
    <property type="match status" value="1"/>
</dbReference>
<dbReference type="RefSeq" id="WP_097205255.1">
    <property type="nucleotide sequence ID" value="NZ_JACHXB010000003.1"/>
</dbReference>
<gene>
    <name evidence="2" type="ORF">SAMN06893097_10236</name>
</gene>
<dbReference type="AlphaFoldDB" id="A0A285E8D0"/>